<evidence type="ECO:0000313" key="6">
    <source>
        <dbReference type="Proteomes" id="UP000318720"/>
    </source>
</evidence>
<dbReference type="SUPFAM" id="SSF46785">
    <property type="entry name" value="Winged helix' DNA-binding domain"/>
    <property type="match status" value="1"/>
</dbReference>
<dbReference type="AlphaFoldDB" id="A0AAE8W4Z4"/>
<dbReference type="PANTHER" id="PTHR43537:SF5">
    <property type="entry name" value="UXU OPERON TRANSCRIPTIONAL REGULATOR"/>
    <property type="match status" value="1"/>
</dbReference>
<evidence type="ECO:0000259" key="4">
    <source>
        <dbReference type="PROSITE" id="PS50949"/>
    </source>
</evidence>
<evidence type="ECO:0000256" key="3">
    <source>
        <dbReference type="ARBA" id="ARBA00023163"/>
    </source>
</evidence>
<accession>A0AAE8W4Z4</accession>
<protein>
    <submittedName>
        <fullName evidence="5">FadR family transcriptional regulator</fullName>
    </submittedName>
</protein>
<dbReference type="RefSeq" id="WP_141582723.1">
    <property type="nucleotide sequence ID" value="NZ_JARAVA010000296.1"/>
</dbReference>
<dbReference type="Pfam" id="PF00392">
    <property type="entry name" value="GntR"/>
    <property type="match status" value="1"/>
</dbReference>
<dbReference type="CDD" id="cd07377">
    <property type="entry name" value="WHTH_GntR"/>
    <property type="match status" value="1"/>
</dbReference>
<keyword evidence="2" id="KW-0238">DNA-binding</keyword>
<dbReference type="Proteomes" id="UP000318720">
    <property type="component" value="Unassembled WGS sequence"/>
</dbReference>
<dbReference type="SMART" id="SM00345">
    <property type="entry name" value="HTH_GNTR"/>
    <property type="match status" value="1"/>
</dbReference>
<dbReference type="PANTHER" id="PTHR43537">
    <property type="entry name" value="TRANSCRIPTIONAL REGULATOR, GNTR FAMILY"/>
    <property type="match status" value="1"/>
</dbReference>
<name>A0AAE8W4Z4_9ACTN</name>
<dbReference type="InterPro" id="IPR000524">
    <property type="entry name" value="Tscrpt_reg_HTH_GntR"/>
</dbReference>
<dbReference type="PRINTS" id="PR00035">
    <property type="entry name" value="HTHGNTR"/>
</dbReference>
<gene>
    <name evidence="5" type="ORF">Sipo8835_17020</name>
</gene>
<dbReference type="EMBL" id="SPAZ01000147">
    <property type="protein sequence ID" value="TQE33823.1"/>
    <property type="molecule type" value="Genomic_DNA"/>
</dbReference>
<proteinExistence type="predicted"/>
<sequence length="245" mass="26700">MAELSRITVEPREPLAAEVSRRLIEYLMSGEVRPGDRIPSERQLTEMLGVNRPTVREAIKSLGFLGLLEIRQSSGTYFRGTGSDVLYRLFELGLVLGERGANDMLRARAELEVVVAGLAAEARDEAGVELLRARLATMRECPDEGFAEADTAFHAALAELAGNTVLRDMLKGMRTMIQRGWVERTGAVRPREVAYADHVPIFEAVEKGDATAARAAMAEHMRGATGRLRQALAEGRHGDEGDGGA</sequence>
<comment type="caution">
    <text evidence="5">The sequence shown here is derived from an EMBL/GenBank/DDBJ whole genome shotgun (WGS) entry which is preliminary data.</text>
</comment>
<dbReference type="InterPro" id="IPR008920">
    <property type="entry name" value="TF_FadR/GntR_C"/>
</dbReference>
<evidence type="ECO:0000313" key="5">
    <source>
        <dbReference type="EMBL" id="TQE33823.1"/>
    </source>
</evidence>
<dbReference type="SMART" id="SM00895">
    <property type="entry name" value="FCD"/>
    <property type="match status" value="1"/>
</dbReference>
<keyword evidence="3" id="KW-0804">Transcription</keyword>
<dbReference type="InterPro" id="IPR036388">
    <property type="entry name" value="WH-like_DNA-bd_sf"/>
</dbReference>
<dbReference type="SUPFAM" id="SSF48008">
    <property type="entry name" value="GntR ligand-binding domain-like"/>
    <property type="match status" value="1"/>
</dbReference>
<dbReference type="InterPro" id="IPR036390">
    <property type="entry name" value="WH_DNA-bd_sf"/>
</dbReference>
<dbReference type="GO" id="GO:0003677">
    <property type="term" value="F:DNA binding"/>
    <property type="evidence" value="ECO:0007669"/>
    <property type="project" value="UniProtKB-KW"/>
</dbReference>
<organism evidence="5 6">
    <name type="scientific">Streptomyces ipomoeae</name>
    <dbReference type="NCBI Taxonomy" id="103232"/>
    <lineage>
        <taxon>Bacteria</taxon>
        <taxon>Bacillati</taxon>
        <taxon>Actinomycetota</taxon>
        <taxon>Actinomycetes</taxon>
        <taxon>Kitasatosporales</taxon>
        <taxon>Streptomycetaceae</taxon>
        <taxon>Streptomyces</taxon>
    </lineage>
</organism>
<evidence type="ECO:0000256" key="1">
    <source>
        <dbReference type="ARBA" id="ARBA00023015"/>
    </source>
</evidence>
<dbReference type="Pfam" id="PF07729">
    <property type="entry name" value="FCD"/>
    <property type="match status" value="1"/>
</dbReference>
<dbReference type="PROSITE" id="PS50949">
    <property type="entry name" value="HTH_GNTR"/>
    <property type="match status" value="1"/>
</dbReference>
<dbReference type="GO" id="GO:0003700">
    <property type="term" value="F:DNA-binding transcription factor activity"/>
    <property type="evidence" value="ECO:0007669"/>
    <property type="project" value="InterPro"/>
</dbReference>
<dbReference type="InterPro" id="IPR011711">
    <property type="entry name" value="GntR_C"/>
</dbReference>
<feature type="domain" description="HTH gntR-type" evidence="4">
    <location>
        <begin position="13"/>
        <end position="81"/>
    </location>
</feature>
<reference evidence="5 6" key="1">
    <citation type="submission" date="2019-03" db="EMBL/GenBank/DDBJ databases">
        <title>Comparative genomic analyses of the sweetpotato soil rot pathogen, Streptomyces ipomoeae.</title>
        <authorList>
            <person name="Ruschel Soares N."/>
            <person name="Badger J.H."/>
            <person name="Huguet-Tapia J.C."/>
            <person name="Clark C.A."/>
            <person name="Pettis G.S."/>
        </authorList>
    </citation>
    <scope>NUCLEOTIDE SEQUENCE [LARGE SCALE GENOMIC DNA]</scope>
    <source>
        <strain evidence="5 6">88-35</strain>
    </source>
</reference>
<dbReference type="Gene3D" id="1.20.120.530">
    <property type="entry name" value="GntR ligand-binding domain-like"/>
    <property type="match status" value="1"/>
</dbReference>
<keyword evidence="1" id="KW-0805">Transcription regulation</keyword>
<evidence type="ECO:0000256" key="2">
    <source>
        <dbReference type="ARBA" id="ARBA00023125"/>
    </source>
</evidence>
<dbReference type="Gene3D" id="1.10.10.10">
    <property type="entry name" value="Winged helix-like DNA-binding domain superfamily/Winged helix DNA-binding domain"/>
    <property type="match status" value="1"/>
</dbReference>